<organism evidence="6 7">
    <name type="scientific">Chitinophaga skermanii</name>
    <dbReference type="NCBI Taxonomy" id="331697"/>
    <lineage>
        <taxon>Bacteria</taxon>
        <taxon>Pseudomonadati</taxon>
        <taxon>Bacteroidota</taxon>
        <taxon>Chitinophagia</taxon>
        <taxon>Chitinophagales</taxon>
        <taxon>Chitinophagaceae</taxon>
        <taxon>Chitinophaga</taxon>
    </lineage>
</organism>
<dbReference type="Gene3D" id="1.10.357.10">
    <property type="entry name" value="Tetracycline Repressor, domain 2"/>
    <property type="match status" value="1"/>
</dbReference>
<evidence type="ECO:0000256" key="1">
    <source>
        <dbReference type="ARBA" id="ARBA00023015"/>
    </source>
</evidence>
<gene>
    <name evidence="6" type="ORF">LX64_00030</name>
</gene>
<protein>
    <submittedName>
        <fullName evidence="6">TetR family transcriptional regulator</fullName>
    </submittedName>
</protein>
<dbReference type="SUPFAM" id="SSF48498">
    <property type="entry name" value="Tetracyclin repressor-like, C-terminal domain"/>
    <property type="match status" value="1"/>
</dbReference>
<evidence type="ECO:0000313" key="6">
    <source>
        <dbReference type="EMBL" id="RAJ10428.1"/>
    </source>
</evidence>
<dbReference type="PANTHER" id="PTHR30055">
    <property type="entry name" value="HTH-TYPE TRANSCRIPTIONAL REGULATOR RUTR"/>
    <property type="match status" value="1"/>
</dbReference>
<dbReference type="InterPro" id="IPR036271">
    <property type="entry name" value="Tet_transcr_reg_TetR-rel_C_sf"/>
</dbReference>
<dbReference type="OrthoDB" id="9789566at2"/>
<dbReference type="PROSITE" id="PS50977">
    <property type="entry name" value="HTH_TETR_2"/>
    <property type="match status" value="1"/>
</dbReference>
<dbReference type="Proteomes" id="UP000249547">
    <property type="component" value="Unassembled WGS sequence"/>
</dbReference>
<dbReference type="GO" id="GO:0003700">
    <property type="term" value="F:DNA-binding transcription factor activity"/>
    <property type="evidence" value="ECO:0007669"/>
    <property type="project" value="TreeGrafter"/>
</dbReference>
<name>A0A327R2Y9_9BACT</name>
<evidence type="ECO:0000256" key="4">
    <source>
        <dbReference type="PROSITE-ProRule" id="PRU00335"/>
    </source>
</evidence>
<proteinExistence type="predicted"/>
<feature type="DNA-binding region" description="H-T-H motif" evidence="4">
    <location>
        <begin position="28"/>
        <end position="47"/>
    </location>
</feature>
<dbReference type="InterPro" id="IPR001647">
    <property type="entry name" value="HTH_TetR"/>
</dbReference>
<evidence type="ECO:0000259" key="5">
    <source>
        <dbReference type="PROSITE" id="PS50977"/>
    </source>
</evidence>
<evidence type="ECO:0000256" key="2">
    <source>
        <dbReference type="ARBA" id="ARBA00023125"/>
    </source>
</evidence>
<dbReference type="InterPro" id="IPR050109">
    <property type="entry name" value="HTH-type_TetR-like_transc_reg"/>
</dbReference>
<dbReference type="PRINTS" id="PR00455">
    <property type="entry name" value="HTHTETR"/>
</dbReference>
<keyword evidence="3" id="KW-0804">Transcription</keyword>
<dbReference type="SUPFAM" id="SSF46689">
    <property type="entry name" value="Homeodomain-like"/>
    <property type="match status" value="1"/>
</dbReference>
<evidence type="ECO:0000313" key="7">
    <source>
        <dbReference type="Proteomes" id="UP000249547"/>
    </source>
</evidence>
<dbReference type="AlphaFoldDB" id="A0A327R2Y9"/>
<dbReference type="PROSITE" id="PS01081">
    <property type="entry name" value="HTH_TETR_1"/>
    <property type="match status" value="1"/>
</dbReference>
<reference evidence="6 7" key="1">
    <citation type="submission" date="2018-06" db="EMBL/GenBank/DDBJ databases">
        <title>Genomic Encyclopedia of Archaeal and Bacterial Type Strains, Phase II (KMG-II): from individual species to whole genera.</title>
        <authorList>
            <person name="Goeker M."/>
        </authorList>
    </citation>
    <scope>NUCLEOTIDE SEQUENCE [LARGE SCALE GENOMIC DNA]</scope>
    <source>
        <strain evidence="6 7">DSM 23857</strain>
    </source>
</reference>
<sequence length="202" mass="23675">MAEQDQKRQLILEAALKRFKRYGMAKTTMEEIAKDLEISKGSLYYYFPDKDHIYVAAIKGIVNKSFEDVIRIAAVSESMEEIMEAYISSKEKVLFDYHFLFGIHEWIHEKPSAIMRQVSDMVEKAEVCFLSTWIKRGVELGTISKTQDPERCAQLLANVMFGFWVVWCKRQTPGFDLQDRELLHTYMEMERDVMTIFFRGLA</sequence>
<keyword evidence="7" id="KW-1185">Reference proteome</keyword>
<feature type="domain" description="HTH tetR-type" evidence="5">
    <location>
        <begin position="5"/>
        <end position="65"/>
    </location>
</feature>
<dbReference type="Gene3D" id="1.10.10.60">
    <property type="entry name" value="Homeodomain-like"/>
    <property type="match status" value="1"/>
</dbReference>
<accession>A0A327R2Y9</accession>
<dbReference type="RefSeq" id="WP_111595583.1">
    <property type="nucleotide sequence ID" value="NZ_QLLL01000001.1"/>
</dbReference>
<dbReference type="PANTHER" id="PTHR30055:SF234">
    <property type="entry name" value="HTH-TYPE TRANSCRIPTIONAL REGULATOR BETI"/>
    <property type="match status" value="1"/>
</dbReference>
<dbReference type="EMBL" id="QLLL01000001">
    <property type="protein sequence ID" value="RAJ10428.1"/>
    <property type="molecule type" value="Genomic_DNA"/>
</dbReference>
<keyword evidence="1" id="KW-0805">Transcription regulation</keyword>
<dbReference type="InterPro" id="IPR023772">
    <property type="entry name" value="DNA-bd_HTH_TetR-type_CS"/>
</dbReference>
<dbReference type="GO" id="GO:0000976">
    <property type="term" value="F:transcription cis-regulatory region binding"/>
    <property type="evidence" value="ECO:0007669"/>
    <property type="project" value="TreeGrafter"/>
</dbReference>
<dbReference type="Pfam" id="PF00440">
    <property type="entry name" value="TetR_N"/>
    <property type="match status" value="1"/>
</dbReference>
<evidence type="ECO:0000256" key="3">
    <source>
        <dbReference type="ARBA" id="ARBA00023163"/>
    </source>
</evidence>
<keyword evidence="2 4" id="KW-0238">DNA-binding</keyword>
<dbReference type="InterPro" id="IPR009057">
    <property type="entry name" value="Homeodomain-like_sf"/>
</dbReference>
<comment type="caution">
    <text evidence="6">The sequence shown here is derived from an EMBL/GenBank/DDBJ whole genome shotgun (WGS) entry which is preliminary data.</text>
</comment>